<dbReference type="PROSITE" id="PS00108">
    <property type="entry name" value="PROTEIN_KINASE_ST"/>
    <property type="match status" value="1"/>
</dbReference>
<dbReference type="GO" id="GO:0005524">
    <property type="term" value="F:ATP binding"/>
    <property type="evidence" value="ECO:0007669"/>
    <property type="project" value="UniProtKB-UniRule"/>
</dbReference>
<feature type="non-terminal residue" evidence="9">
    <location>
        <position position="850"/>
    </location>
</feature>
<name>A0AAN5CAL9_9BILA</name>
<dbReference type="GO" id="GO:1902749">
    <property type="term" value="P:regulation of cell cycle G2/M phase transition"/>
    <property type="evidence" value="ECO:0007669"/>
    <property type="project" value="TreeGrafter"/>
</dbReference>
<dbReference type="SUPFAM" id="SSF48371">
    <property type="entry name" value="ARM repeat"/>
    <property type="match status" value="1"/>
</dbReference>
<dbReference type="EMBL" id="BTRK01000003">
    <property type="protein sequence ID" value="GMR44328.1"/>
    <property type="molecule type" value="Genomic_DNA"/>
</dbReference>
<evidence type="ECO:0000313" key="9">
    <source>
        <dbReference type="EMBL" id="GMR44328.1"/>
    </source>
</evidence>
<feature type="compositionally biased region" description="Polar residues" evidence="7">
    <location>
        <begin position="821"/>
        <end position="832"/>
    </location>
</feature>
<accession>A0AAN5CAL9</accession>
<dbReference type="SUPFAM" id="SSF56112">
    <property type="entry name" value="Protein kinase-like (PK-like)"/>
    <property type="match status" value="1"/>
</dbReference>
<dbReference type="Pfam" id="PF00069">
    <property type="entry name" value="Pkinase"/>
    <property type="match status" value="1"/>
</dbReference>
<feature type="compositionally biased region" description="Basic and acidic residues" evidence="7">
    <location>
        <begin position="778"/>
        <end position="787"/>
    </location>
</feature>
<keyword evidence="10" id="KW-1185">Reference proteome</keyword>
<comment type="caution">
    <text evidence="9">The sequence shown here is derived from an EMBL/GenBank/DDBJ whole genome shotgun (WGS) entry which is preliminary data.</text>
</comment>
<dbReference type="InterPro" id="IPR000225">
    <property type="entry name" value="Armadillo"/>
</dbReference>
<protein>
    <recommendedName>
        <fullName evidence="8">Protein kinase domain-containing protein</fullName>
    </recommendedName>
</protein>
<gene>
    <name evidence="9" type="ORF">PMAYCL1PPCAC_14523</name>
</gene>
<dbReference type="SMART" id="SM00220">
    <property type="entry name" value="S_TKc"/>
    <property type="match status" value="1"/>
</dbReference>
<evidence type="ECO:0000256" key="2">
    <source>
        <dbReference type="ARBA" id="ARBA00022679"/>
    </source>
</evidence>
<dbReference type="PROSITE" id="PS50011">
    <property type="entry name" value="PROTEIN_KINASE_DOM"/>
    <property type="match status" value="1"/>
</dbReference>
<dbReference type="PROSITE" id="PS00107">
    <property type="entry name" value="PROTEIN_KINASE_ATP"/>
    <property type="match status" value="1"/>
</dbReference>
<dbReference type="InterPro" id="IPR011989">
    <property type="entry name" value="ARM-like"/>
</dbReference>
<evidence type="ECO:0000256" key="5">
    <source>
        <dbReference type="ARBA" id="ARBA00022840"/>
    </source>
</evidence>
<comment type="similarity">
    <text evidence="1">Belongs to the protein kinase superfamily. NEK Ser/Thr protein kinase family. NIMA subfamily.</text>
</comment>
<keyword evidence="5 6" id="KW-0067">ATP-binding</keyword>
<dbReference type="SMART" id="SM00185">
    <property type="entry name" value="ARM"/>
    <property type="match status" value="2"/>
</dbReference>
<evidence type="ECO:0000256" key="7">
    <source>
        <dbReference type="SAM" id="MobiDB-lite"/>
    </source>
</evidence>
<feature type="binding site" evidence="6">
    <location>
        <position position="476"/>
    </location>
    <ligand>
        <name>ATP</name>
        <dbReference type="ChEBI" id="CHEBI:30616"/>
    </ligand>
</feature>
<feature type="compositionally biased region" description="Low complexity" evidence="7">
    <location>
        <begin position="739"/>
        <end position="748"/>
    </location>
</feature>
<dbReference type="InterPro" id="IPR017441">
    <property type="entry name" value="Protein_kinase_ATP_BS"/>
</dbReference>
<dbReference type="Proteomes" id="UP001328107">
    <property type="component" value="Unassembled WGS sequence"/>
</dbReference>
<organism evidence="9 10">
    <name type="scientific">Pristionchus mayeri</name>
    <dbReference type="NCBI Taxonomy" id="1317129"/>
    <lineage>
        <taxon>Eukaryota</taxon>
        <taxon>Metazoa</taxon>
        <taxon>Ecdysozoa</taxon>
        <taxon>Nematoda</taxon>
        <taxon>Chromadorea</taxon>
        <taxon>Rhabditida</taxon>
        <taxon>Rhabditina</taxon>
        <taxon>Diplogasteromorpha</taxon>
        <taxon>Diplogasteroidea</taxon>
        <taxon>Neodiplogasteridae</taxon>
        <taxon>Pristionchus</taxon>
    </lineage>
</organism>
<evidence type="ECO:0000256" key="3">
    <source>
        <dbReference type="ARBA" id="ARBA00022741"/>
    </source>
</evidence>
<dbReference type="PANTHER" id="PTHR43671:SF92">
    <property type="entry name" value="SERINE_THREONINE-PROTEIN KINASE NEK10"/>
    <property type="match status" value="1"/>
</dbReference>
<dbReference type="GO" id="GO:0004674">
    <property type="term" value="F:protein serine/threonine kinase activity"/>
    <property type="evidence" value="ECO:0007669"/>
    <property type="project" value="TreeGrafter"/>
</dbReference>
<dbReference type="InterPro" id="IPR008271">
    <property type="entry name" value="Ser/Thr_kinase_AS"/>
</dbReference>
<keyword evidence="2" id="KW-0808">Transferase</keyword>
<keyword evidence="3 6" id="KW-0547">Nucleotide-binding</keyword>
<sequence length="850" mass="96415">GGMATPLAAASPLLQLLHYLSSEQPPGPTAILREVDALERVLEHWGNEESDYVKISAKLLPVILSNRLCNELWVVSRPGARWTNGLLRMTKGVLKEKNLADHFHQLHRHNVFKKFIDTITKQFLANPSDQLHAENTTLALNVIHRLLGSVKHASFFVDARTHRALLPLLQCREMNILQATLEVLGRLSDWVESCRLDLCQSTAIDVCLQMAPESDLLTQKLCVSLLRVLACEINAREQIKIYDGIPLLVSLLSVRNSRLQWHVAWTLAQLADDAECSLEIGQRGAIAVILSEMSLLQPPQRAVSDWISMLTGLCALLAQLCQNDSNEVLIIRNNGLYIVGQNMLLPLKHVQIYENQQFEPFLCSCFRVLRLLFSMERNRHFFKKVFEPDMFGKFIDVGHYVQDLSEYQELARDFIRLMKNEETEKIITAWDTLNQEKTPLGEVGEYELLQQLGAGAFGCVYTVRKKASPMQFYALKEIYMMESRQISPDKSFGDIISEVKIIKQQLRHPNIVRYRRIFVENQRLYIVMDLIDGASLKDHIHSTAEKRTRFVETRIWNIVVQLILALRYLHKDKRIVHRDLKPNNIMLGENDRVVITDFGLAKQRMGADYLKSAAGTIVYSCPEIVQNMPYGEKADIWSLGCCIYELCNLKPAFYSQNMLKLTMLIVEGTYEPVMETYSERLRELVSACLDANDKNRPDIIQVGEYMVERLMMALDEQIRASYKRAKDDMTASIPSSSSLLSFTASTPTDKNISRGTSFTRSDSLNSSANSEVLSASMREVREKEKKEGKRVKLPVINNSIDKAAPEKRKGRGIGNKLKSFSAGSRTSLSNSLPRIGGLSGSTMNVNRSDQ</sequence>
<feature type="non-terminal residue" evidence="9">
    <location>
        <position position="1"/>
    </location>
</feature>
<feature type="region of interest" description="Disordered" evidence="7">
    <location>
        <begin position="739"/>
        <end position="850"/>
    </location>
</feature>
<feature type="compositionally biased region" description="Polar residues" evidence="7">
    <location>
        <begin position="749"/>
        <end position="773"/>
    </location>
</feature>
<evidence type="ECO:0000259" key="8">
    <source>
        <dbReference type="PROSITE" id="PS50011"/>
    </source>
</evidence>
<evidence type="ECO:0000256" key="1">
    <source>
        <dbReference type="ARBA" id="ARBA00010886"/>
    </source>
</evidence>
<dbReference type="InterPro" id="IPR011009">
    <property type="entry name" value="Kinase-like_dom_sf"/>
</dbReference>
<reference evidence="10" key="1">
    <citation type="submission" date="2022-10" db="EMBL/GenBank/DDBJ databases">
        <title>Genome assembly of Pristionchus species.</title>
        <authorList>
            <person name="Yoshida K."/>
            <person name="Sommer R.J."/>
        </authorList>
    </citation>
    <scope>NUCLEOTIDE SEQUENCE [LARGE SCALE GENOMIC DNA]</scope>
    <source>
        <strain evidence="10">RS5460</strain>
    </source>
</reference>
<feature type="domain" description="Protein kinase" evidence="8">
    <location>
        <begin position="446"/>
        <end position="711"/>
    </location>
</feature>
<dbReference type="PANTHER" id="PTHR43671">
    <property type="entry name" value="SERINE/THREONINE-PROTEIN KINASE NEK"/>
    <property type="match status" value="1"/>
</dbReference>
<evidence type="ECO:0000256" key="4">
    <source>
        <dbReference type="ARBA" id="ARBA00022777"/>
    </source>
</evidence>
<feature type="compositionally biased region" description="Polar residues" evidence="7">
    <location>
        <begin position="840"/>
        <end position="850"/>
    </location>
</feature>
<evidence type="ECO:0000313" key="10">
    <source>
        <dbReference type="Proteomes" id="UP001328107"/>
    </source>
</evidence>
<dbReference type="InterPro" id="IPR050660">
    <property type="entry name" value="NEK_Ser/Thr_kinase"/>
</dbReference>
<dbReference type="InterPro" id="IPR000719">
    <property type="entry name" value="Prot_kinase_dom"/>
</dbReference>
<evidence type="ECO:0000256" key="6">
    <source>
        <dbReference type="PROSITE-ProRule" id="PRU10141"/>
    </source>
</evidence>
<dbReference type="Gene3D" id="3.30.200.20">
    <property type="entry name" value="Phosphorylase Kinase, domain 1"/>
    <property type="match status" value="1"/>
</dbReference>
<proteinExistence type="inferred from homology"/>
<dbReference type="InterPro" id="IPR016024">
    <property type="entry name" value="ARM-type_fold"/>
</dbReference>
<keyword evidence="4" id="KW-0418">Kinase</keyword>
<dbReference type="Gene3D" id="1.25.10.10">
    <property type="entry name" value="Leucine-rich Repeat Variant"/>
    <property type="match status" value="1"/>
</dbReference>
<dbReference type="Gene3D" id="1.10.510.10">
    <property type="entry name" value="Transferase(Phosphotransferase) domain 1"/>
    <property type="match status" value="1"/>
</dbReference>
<dbReference type="AlphaFoldDB" id="A0AAN5CAL9"/>